<dbReference type="PATRIC" id="fig|1127696.3.peg.754"/>
<sequence>MKLEVVIETVCLWKDLVDVLGEKRAQRLRKNGSFGRPQKSDKGEIYFEEKHFTRWAKKIVREAWK</sequence>
<protein>
    <submittedName>
        <fullName evidence="1">Uncharacterized protein</fullName>
    </submittedName>
</protein>
<dbReference type="EMBL" id="AMEQ01000024">
    <property type="protein sequence ID" value="EKY01776.1"/>
    <property type="molecule type" value="Genomic_DNA"/>
</dbReference>
<dbReference type="STRING" id="1127696.HMPREF9134_00836"/>
<evidence type="ECO:0000313" key="1">
    <source>
        <dbReference type="EMBL" id="EKY01776.1"/>
    </source>
</evidence>
<comment type="caution">
    <text evidence="1">The sequence shown here is derived from an EMBL/GenBank/DDBJ whole genome shotgun (WGS) entry which is preliminary data.</text>
</comment>
<gene>
    <name evidence="1" type="ORF">HMPREF9134_00836</name>
</gene>
<proteinExistence type="predicted"/>
<dbReference type="RefSeq" id="WP_005469134.1">
    <property type="nucleotide sequence ID" value="NZ_KB291045.1"/>
</dbReference>
<accession>L1NEL2</accession>
<dbReference type="AlphaFoldDB" id="L1NEL2"/>
<reference evidence="1 2" key="1">
    <citation type="submission" date="2012-05" db="EMBL/GenBank/DDBJ databases">
        <authorList>
            <person name="Weinstock G."/>
            <person name="Sodergren E."/>
            <person name="Lobos E.A."/>
            <person name="Fulton L."/>
            <person name="Fulton R."/>
            <person name="Courtney L."/>
            <person name="Fronick C."/>
            <person name="O'Laughlin M."/>
            <person name="Godfrey J."/>
            <person name="Wilson R.M."/>
            <person name="Miner T."/>
            <person name="Farmer C."/>
            <person name="Delehaunty K."/>
            <person name="Cordes M."/>
            <person name="Minx P."/>
            <person name="Tomlinson C."/>
            <person name="Chen J."/>
            <person name="Wollam A."/>
            <person name="Pepin K.H."/>
            <person name="Bhonagiri V."/>
            <person name="Zhang X."/>
            <person name="Suruliraj S."/>
            <person name="Warren W."/>
            <person name="Mitreva M."/>
            <person name="Mardis E.R."/>
            <person name="Wilson R.K."/>
        </authorList>
    </citation>
    <scope>NUCLEOTIDE SEQUENCE [LARGE SCALE GENOMIC DNA]</scope>
    <source>
        <strain evidence="1 2">F0037</strain>
    </source>
</reference>
<evidence type="ECO:0000313" key="2">
    <source>
        <dbReference type="Proteomes" id="UP000010408"/>
    </source>
</evidence>
<name>L1NEL2_9PORP</name>
<organism evidence="1 2">
    <name type="scientific">Porphyromonas catoniae F0037</name>
    <dbReference type="NCBI Taxonomy" id="1127696"/>
    <lineage>
        <taxon>Bacteria</taxon>
        <taxon>Pseudomonadati</taxon>
        <taxon>Bacteroidota</taxon>
        <taxon>Bacteroidia</taxon>
        <taxon>Bacteroidales</taxon>
        <taxon>Porphyromonadaceae</taxon>
        <taxon>Porphyromonas</taxon>
    </lineage>
</organism>
<dbReference type="HOGENOM" id="CLU_2846078_0_0_10"/>
<dbReference type="Proteomes" id="UP000010408">
    <property type="component" value="Unassembled WGS sequence"/>
</dbReference>